<dbReference type="GeneID" id="108612117"/>
<dbReference type="Proteomes" id="UP000694904">
    <property type="component" value="Chromosome 3"/>
</dbReference>
<reference evidence="3" key="1">
    <citation type="journal article" date="1997" name="Nucleic Acids Res.">
        <title>tRNAscan-SE: a program for improved detection of transfer RNA genes in genomic sequence.</title>
        <authorList>
            <person name="Lowe T.M."/>
            <person name="Eddy S.R."/>
        </authorList>
    </citation>
    <scope>NUCLEOTIDE SEQUENCE [LARGE SCALE GENOMIC DNA]</scope>
</reference>
<dbReference type="SUPFAM" id="SSF51695">
    <property type="entry name" value="PLC-like phosphodiesterases"/>
    <property type="match status" value="1"/>
</dbReference>
<protein>
    <submittedName>
        <fullName evidence="4">Glycerophosphocholine phosphodiesterase GPCPD1</fullName>
    </submittedName>
</protein>
<dbReference type="Pfam" id="PF00686">
    <property type="entry name" value="CBM_20"/>
    <property type="match status" value="1"/>
</dbReference>
<dbReference type="Pfam" id="PF03009">
    <property type="entry name" value="GDPD"/>
    <property type="match status" value="1"/>
</dbReference>
<dbReference type="InterPro" id="IPR013783">
    <property type="entry name" value="Ig-like_fold"/>
</dbReference>
<dbReference type="PROSITE" id="PS51704">
    <property type="entry name" value="GP_PDE"/>
    <property type="match status" value="1"/>
</dbReference>
<dbReference type="InterPro" id="IPR017946">
    <property type="entry name" value="PLC-like_Pdiesterase_TIM-brl"/>
</dbReference>
<keyword evidence="1" id="KW-0378">Hydrolase</keyword>
<dbReference type="SUPFAM" id="SSF49452">
    <property type="entry name" value="Starch-binding domain-like"/>
    <property type="match status" value="1"/>
</dbReference>
<name>A0ABM1NZX0_DROAR</name>
<dbReference type="PANTHER" id="PTHR22958:SF1">
    <property type="entry name" value="GLYCEROPHOSPHOCHOLINE PHOSPHODIESTERASE GPCPD1"/>
    <property type="match status" value="1"/>
</dbReference>
<dbReference type="PROSITE" id="PS50007">
    <property type="entry name" value="PIPLC_X_DOMAIN"/>
    <property type="match status" value="1"/>
</dbReference>
<evidence type="ECO:0000259" key="2">
    <source>
        <dbReference type="PROSITE" id="PS51704"/>
    </source>
</evidence>
<reference evidence="3" key="2">
    <citation type="journal article" date="2016" name="G3 (Bethesda)">
        <title>Genome Evolution in Three Species of Cactophilic Drosophila.</title>
        <authorList>
            <person name="Sanchez-Flores A."/>
            <person name="Penazola F."/>
            <person name="Carpinteyro-Ponce J."/>
            <person name="Nazario-Yepiz N."/>
            <person name="Abreu-Goodger C."/>
            <person name="Machado C.A."/>
            <person name="Markow T.A."/>
        </authorList>
    </citation>
    <scope>NUCLEOTIDE SEQUENCE [LARGE SCALE GENOMIC DNA]</scope>
</reference>
<sequence length="725" mass="84151">MHRWFFANEREECVVREEAEEQGPAVNTEDEAEKELRKIVYTDWPFCVTTESPLQGNEYMAITGNCDSLGNWNPKEVYLMLAVDCKCQCDCKCIKFEAKVRIPRNKDIEYRYCIVGYDPLVDDVIIRFWEVMITPRIIRTCHNMLKDCDAFGKIDRDALEPSVDRGWVTTETIVQFKIFNAPFYWLKQAPRLLYIYIQPMFERAPEQCLNQSSEPVRLTLPETLRHSTAPSQQNLRLAFTEVANLNLTEKLQFQPKNGVRCGPQDLQLYHFSLSHPLETLYRIDLYTYAYKAASDEPSYHYGYGFVQPEELHDSEGELRININCASTHRPLIEMSLQYLIVRPTESIKCDLSLTYERFWREKHLPMDIGHRGSGSTYRLGDDVHRENTLFAFKRAAASDADMVELDVMLTKDAQVVIYHDYTLTFALCSAWCVEKLLESYDVMVLPHEHFNRSRLMAMGGRKRGDTIIVPLDSFYYEELRLVQPLRYVSSASGCSANCEKHLLDQMPFPLLSDIFNDDLLSLPPRVGVNVEVKWPQMDTKGRWQDSSSKPTFDRNYYVDTVLDVVFRCAGKRRIIFSSFDADICIMLRFKQNYYPVMLLLQSPDRPIQFADQRVNKLENAAYLACIMELFGLNFHTTTLFKQPLILGHIKELHMQGIAWGSETADVDIRDKLKRYGVIGVTYDRIDQSNQVGDELEGYIYCIDSLATRNHVKNLIETEKMIKCAR</sequence>
<reference evidence="4" key="3">
    <citation type="submission" date="2025-08" db="UniProtKB">
        <authorList>
            <consortium name="RefSeq"/>
        </authorList>
    </citation>
    <scope>IDENTIFICATION</scope>
    <source>
        <tissue evidence="4">Whole organism</tissue>
    </source>
</reference>
<feature type="domain" description="GP-PDE" evidence="2">
    <location>
        <begin position="365"/>
        <end position="692"/>
    </location>
</feature>
<organism evidence="3 4">
    <name type="scientific">Drosophila arizonae</name>
    <name type="common">Fruit fly</name>
    <dbReference type="NCBI Taxonomy" id="7263"/>
    <lineage>
        <taxon>Eukaryota</taxon>
        <taxon>Metazoa</taxon>
        <taxon>Ecdysozoa</taxon>
        <taxon>Arthropoda</taxon>
        <taxon>Hexapoda</taxon>
        <taxon>Insecta</taxon>
        <taxon>Pterygota</taxon>
        <taxon>Neoptera</taxon>
        <taxon>Endopterygota</taxon>
        <taxon>Diptera</taxon>
        <taxon>Brachycera</taxon>
        <taxon>Muscomorpha</taxon>
        <taxon>Ephydroidea</taxon>
        <taxon>Drosophilidae</taxon>
        <taxon>Drosophila</taxon>
    </lineage>
</organism>
<evidence type="ECO:0000313" key="3">
    <source>
        <dbReference type="Proteomes" id="UP000694904"/>
    </source>
</evidence>
<dbReference type="RefSeq" id="XP_017860506.1">
    <property type="nucleotide sequence ID" value="XM_018005017.1"/>
</dbReference>
<evidence type="ECO:0000256" key="1">
    <source>
        <dbReference type="ARBA" id="ARBA00022801"/>
    </source>
</evidence>
<gene>
    <name evidence="4" type="primary">LOC108612117</name>
</gene>
<keyword evidence="3" id="KW-1185">Reference proteome</keyword>
<dbReference type="InterPro" id="IPR051578">
    <property type="entry name" value="GDPD"/>
</dbReference>
<dbReference type="InterPro" id="IPR013784">
    <property type="entry name" value="Carb-bd-like_fold"/>
</dbReference>
<dbReference type="PANTHER" id="PTHR22958">
    <property type="entry name" value="GLYCEROPHOSPHORYL DIESTER PHOSPHODIESTERASE"/>
    <property type="match status" value="1"/>
</dbReference>
<dbReference type="Gene3D" id="3.20.20.190">
    <property type="entry name" value="Phosphatidylinositol (PI) phosphodiesterase"/>
    <property type="match status" value="1"/>
</dbReference>
<accession>A0ABM1NZX0</accession>
<dbReference type="Gene3D" id="2.60.40.10">
    <property type="entry name" value="Immunoglobulins"/>
    <property type="match status" value="1"/>
</dbReference>
<evidence type="ECO:0000313" key="4">
    <source>
        <dbReference type="RefSeq" id="XP_017860506.1"/>
    </source>
</evidence>
<dbReference type="InterPro" id="IPR030395">
    <property type="entry name" value="GP_PDE_dom"/>
</dbReference>
<proteinExistence type="predicted"/>
<dbReference type="InterPro" id="IPR002044">
    <property type="entry name" value="CBM20"/>
</dbReference>